<accession>A0A914QVH2</accession>
<dbReference type="Proteomes" id="UP000887578">
    <property type="component" value="Unplaced"/>
</dbReference>
<reference evidence="3" key="1">
    <citation type="submission" date="2022-11" db="UniProtKB">
        <authorList>
            <consortium name="WormBaseParasite"/>
        </authorList>
    </citation>
    <scope>IDENTIFICATION</scope>
</reference>
<dbReference type="AlphaFoldDB" id="A0A914QVH2"/>
<feature type="signal peptide" evidence="1">
    <location>
        <begin position="1"/>
        <end position="20"/>
    </location>
</feature>
<sequence length="84" mass="9530">MAKFLLILFIVCIIVGAAFGKEDLSEEVHANKNPATKEERMAQADKVLGITKKEKRDNTVGNRHFAKFGSINPIDKRFFRVFGY</sequence>
<dbReference type="WBParaSite" id="PDA_v2.g8187.t1">
    <property type="protein sequence ID" value="PDA_v2.g8187.t1"/>
    <property type="gene ID" value="PDA_v2.g8187"/>
</dbReference>
<proteinExistence type="predicted"/>
<evidence type="ECO:0000313" key="3">
    <source>
        <dbReference type="WBParaSite" id="PDA_v2.g8187.t1"/>
    </source>
</evidence>
<feature type="chain" id="PRO_5036710534" evidence="1">
    <location>
        <begin position="21"/>
        <end position="84"/>
    </location>
</feature>
<keyword evidence="1" id="KW-0732">Signal</keyword>
<evidence type="ECO:0000256" key="1">
    <source>
        <dbReference type="SAM" id="SignalP"/>
    </source>
</evidence>
<keyword evidence="2" id="KW-1185">Reference proteome</keyword>
<organism evidence="2 3">
    <name type="scientific">Panagrolaimus davidi</name>
    <dbReference type="NCBI Taxonomy" id="227884"/>
    <lineage>
        <taxon>Eukaryota</taxon>
        <taxon>Metazoa</taxon>
        <taxon>Ecdysozoa</taxon>
        <taxon>Nematoda</taxon>
        <taxon>Chromadorea</taxon>
        <taxon>Rhabditida</taxon>
        <taxon>Tylenchina</taxon>
        <taxon>Panagrolaimomorpha</taxon>
        <taxon>Panagrolaimoidea</taxon>
        <taxon>Panagrolaimidae</taxon>
        <taxon>Panagrolaimus</taxon>
    </lineage>
</organism>
<name>A0A914QVH2_9BILA</name>
<evidence type="ECO:0000313" key="2">
    <source>
        <dbReference type="Proteomes" id="UP000887578"/>
    </source>
</evidence>
<protein>
    <submittedName>
        <fullName evidence="3">Uncharacterized protein</fullName>
    </submittedName>
</protein>